<dbReference type="InterPro" id="IPR012336">
    <property type="entry name" value="Thioredoxin-like_fold"/>
</dbReference>
<dbReference type="Gene3D" id="1.10.287.1490">
    <property type="match status" value="1"/>
</dbReference>
<proteinExistence type="predicted"/>
<feature type="region of interest" description="Disordered" evidence="2">
    <location>
        <begin position="929"/>
        <end position="955"/>
    </location>
</feature>
<evidence type="ECO:0000256" key="2">
    <source>
        <dbReference type="SAM" id="MobiDB-lite"/>
    </source>
</evidence>
<dbReference type="GO" id="GO:0030178">
    <property type="term" value="P:negative regulation of Wnt signaling pathway"/>
    <property type="evidence" value="ECO:0007669"/>
    <property type="project" value="TreeGrafter"/>
</dbReference>
<feature type="coiled-coil region" evidence="1">
    <location>
        <begin position="1649"/>
        <end position="1718"/>
    </location>
</feature>
<feature type="coiled-coil region" evidence="1">
    <location>
        <begin position="1308"/>
        <end position="1335"/>
    </location>
</feature>
<feature type="region of interest" description="Disordered" evidence="2">
    <location>
        <begin position="1234"/>
        <end position="1258"/>
    </location>
</feature>
<sequence length="1942" mass="217950">MSALAGKTLLTQDGSEVKADDVLSSKEKIALYFSAHWCPPCRKFTPILKEFYEDVKEEDEDKLEIIFISSDKSEEEQVEYHKEDQGEWLRVPYGDVETRDALKKEFGVCAGIEKENLGIINNHKSGIPCLLVLDEDKKDVKIFDGVNDVKNMGPVAVDMKCSPKASLVTVVVEAVLEGVEIVAVTEAAGVLSVSTSSLSTSPAASPRVVAAVPKNCEGVVVDEDKVHYRGFSYLFNSVIEDPEACPPEDLYQRTFADLVTAAAEARRGALLLVVGCLAVGKKLLDRVSTHAFEQSRGTEVSFEVYETTRDGATAGQLLESTECESPEDLLACVSLGHSLISSPYNDLCSVFKLQGASITVINSSCNSLGSFIFPSFIRTIPSITHTCLILCLPSVVSHHESLERDLRRALALVGRRPVDAEQQLEDLITAWEAKYGMGEVEETSRVSRLQAVERKLREDIDRITEECDRHRRRVSVLSDRLSEVAQFGVLTGGKDKDEATREELAESRRARKELTTKLEELEGVKTEIEADRDRLAVEAGAQSRASEKMKAEVLKWRRSLEALQQQVATDVEVRRAETSKLSAEMQRWKEQSSKAESALEESERARVGAQGQVELVKADLNSTRSRVTDLEGQLSKQSRSFQEMVVDIRREHELIRTELETETQRLRRELDERNADMLEAAQKATQLKGTIEALQEENVHVVDDNNRYRLRVEGLTRRLAELTQLWQESREEQDQQLTAALRLADEKSHELEVVTAEVIALRSEKNSLVEELSRLHHSSSSSAAAQEGGWMSQAELALAGTELIPVTSLSWRSQDITRELEGAHNQMKAEIVQLTAALAAAERAAVEAQEQQALSSRMPSGFQRELLDRRNNWCQTEIAGSKLRLPEPSKSFDDFVSQQVVAAASCVEQQLLSKVQLLKSAVECSRMSSEDARGRARRDRTSRMDTQDALEKATAGAVDLHRKMERSIRELAVAEETNQELQREVLALKERLKTTEELHREELANLTEHDSKALRDLIASREGRMLQMETSRLEAAAHAAALRERDTVVGALREQRDRLEGEIRDLRSDNLSLTARLEDLSRSLRQSGNESAEKISQQIAGYEEVIATLRARCDELQRRPSEGQDSDKSLRVEVDSLQEQLASLREELLESSRLLAEQVSRSTLQADGYEGVIAGLRSRCQELEDAATRSELAHSEELRALNEAKSEAVACLEAKLAETQELLSEALHKMEQVSSIDDQRRRQAETQTWVDSSSPEGHHEEMAAKIPIMPAEESAVGVQIQRAELLSMALQDMKCREMVANSYSTDESKSAVEELSRLREELVDAKDELKSAQMLAAQQGRENSRLQELMGTRDQLSIERISLLREDFCAREGHLKNGMQRVLAELASSLEVPVDKGFSSSVIDSVALGGALKRAIEALQEKQSFSEGRQEDLQRQLERANLALGQARSSASELLEEFRAIMGAMSLPVGTRSTPDLSGSVAHEVRRLLAVASESRLREEELKRNCARLQVEIDEYISQLRSQQEENEALRRELGLAEEARDELETGMARLSDKVDTSDDVARSALAELECRQGEVEQLAADNVRLLEEVRRIRASTSACAEELERRSRERIAMVCDDALGRLRVVEDRHASHITEVYRSCEERGLMLLEDVRAVRNLAELRARAAEEAAEWMGTLLEASREHSEALAGELHEVRVEVEDLREELERTQELMVVEEGRHRVEVQSLRARLVDSGRRLDHAGGEMPSPRLQRLEGSRTGFARLLTAFEQLTARWVESLEGFERVSMRCADYESRQGPNSFALATSGSLRKYAMAPREVDAISELISSSRKEVSRFCKTTREGLGRFSERSQETLHSLERATMSNEDLMSRGWMALVEVNAVKVRAEHQRSALRKYAKNICDKVVEVWYKHDKMTERLRVAEASRDELQQKYHQAKQQLLRLRA</sequence>
<dbReference type="Gene3D" id="3.40.30.10">
    <property type="entry name" value="Glutaredoxin"/>
    <property type="match status" value="1"/>
</dbReference>
<dbReference type="Pfam" id="PF13905">
    <property type="entry name" value="Thioredoxin_8"/>
    <property type="match status" value="1"/>
</dbReference>
<evidence type="ECO:0000313" key="5">
    <source>
        <dbReference type="Proteomes" id="UP000541610"/>
    </source>
</evidence>
<dbReference type="PANTHER" id="PTHR46472">
    <property type="entry name" value="NUCLEOREDOXIN"/>
    <property type="match status" value="1"/>
</dbReference>
<keyword evidence="1" id="KW-0175">Coiled coil</keyword>
<comment type="caution">
    <text evidence="4">The sequence shown here is derived from an EMBL/GenBank/DDBJ whole genome shotgun (WGS) entry which is preliminary data.</text>
</comment>
<dbReference type="GO" id="GO:0005634">
    <property type="term" value="C:nucleus"/>
    <property type="evidence" value="ECO:0007669"/>
    <property type="project" value="TreeGrafter"/>
</dbReference>
<evidence type="ECO:0000313" key="4">
    <source>
        <dbReference type="EMBL" id="KAF4688846.1"/>
    </source>
</evidence>
<feature type="coiled-coil region" evidence="1">
    <location>
        <begin position="446"/>
        <end position="480"/>
    </location>
</feature>
<feature type="compositionally biased region" description="Basic and acidic residues" evidence="2">
    <location>
        <begin position="929"/>
        <end position="951"/>
    </location>
</feature>
<dbReference type="Proteomes" id="UP000541610">
    <property type="component" value="Unassembled WGS sequence"/>
</dbReference>
<feature type="compositionally biased region" description="Polar residues" evidence="2">
    <location>
        <begin position="1245"/>
        <end position="1255"/>
    </location>
</feature>
<dbReference type="EMBL" id="JABANP010000140">
    <property type="protein sequence ID" value="KAF4688846.1"/>
    <property type="molecule type" value="Genomic_DNA"/>
</dbReference>
<feature type="coiled-coil region" evidence="1">
    <location>
        <begin position="1049"/>
        <end position="1154"/>
    </location>
</feature>
<organism evidence="4 5">
    <name type="scientific">Perkinsus olseni</name>
    <name type="common">Perkinsus atlanticus</name>
    <dbReference type="NCBI Taxonomy" id="32597"/>
    <lineage>
        <taxon>Eukaryota</taxon>
        <taxon>Sar</taxon>
        <taxon>Alveolata</taxon>
        <taxon>Perkinsozoa</taxon>
        <taxon>Perkinsea</taxon>
        <taxon>Perkinsida</taxon>
        <taxon>Perkinsidae</taxon>
        <taxon>Perkinsus</taxon>
    </lineage>
</organism>
<gene>
    <name evidence="4" type="ORF">FOZ60_002364</name>
</gene>
<dbReference type="PROSITE" id="PS51352">
    <property type="entry name" value="THIOREDOXIN_2"/>
    <property type="match status" value="1"/>
</dbReference>
<dbReference type="OrthoDB" id="442155at2759"/>
<feature type="coiled-coil region" evidence="1">
    <location>
        <begin position="649"/>
        <end position="732"/>
    </location>
</feature>
<dbReference type="PANTHER" id="PTHR46472:SF1">
    <property type="entry name" value="NUCLEOREDOXIN"/>
    <property type="match status" value="1"/>
</dbReference>
<accession>A0A7J6NZB7</accession>
<feature type="coiled-coil region" evidence="1">
    <location>
        <begin position="1492"/>
        <end position="1596"/>
    </location>
</feature>
<feature type="region of interest" description="Disordered" evidence="2">
    <location>
        <begin position="584"/>
        <end position="606"/>
    </location>
</feature>
<protein>
    <recommendedName>
        <fullName evidence="3">Thioredoxin domain-containing protein</fullName>
    </recommendedName>
</protein>
<dbReference type="GO" id="GO:0031397">
    <property type="term" value="P:negative regulation of protein ubiquitination"/>
    <property type="evidence" value="ECO:0007669"/>
    <property type="project" value="TreeGrafter"/>
</dbReference>
<feature type="coiled-coil region" evidence="1">
    <location>
        <begin position="1195"/>
        <end position="1229"/>
    </location>
</feature>
<evidence type="ECO:0000256" key="1">
    <source>
        <dbReference type="SAM" id="Coils"/>
    </source>
</evidence>
<evidence type="ECO:0000259" key="3">
    <source>
        <dbReference type="PROSITE" id="PS51352"/>
    </source>
</evidence>
<feature type="coiled-coil region" evidence="1">
    <location>
        <begin position="1416"/>
        <end position="1457"/>
    </location>
</feature>
<dbReference type="InterPro" id="IPR036249">
    <property type="entry name" value="Thioredoxin-like_sf"/>
</dbReference>
<feature type="coiled-coil region" evidence="1">
    <location>
        <begin position="1909"/>
        <end position="1936"/>
    </location>
</feature>
<feature type="coiled-coil region" evidence="1">
    <location>
        <begin position="957"/>
        <end position="1009"/>
    </location>
</feature>
<reference evidence="4 5" key="1">
    <citation type="submission" date="2020-04" db="EMBL/GenBank/DDBJ databases">
        <title>Perkinsus olseni comparative genomics.</title>
        <authorList>
            <person name="Bogema D.R."/>
        </authorList>
    </citation>
    <scope>NUCLEOTIDE SEQUENCE [LARGE SCALE GENOMIC DNA]</scope>
    <source>
        <strain evidence="4">00978-12</strain>
    </source>
</reference>
<feature type="coiled-coil region" evidence="1">
    <location>
        <begin position="824"/>
        <end position="851"/>
    </location>
</feature>
<feature type="compositionally biased region" description="Basic and acidic residues" evidence="2">
    <location>
        <begin position="1234"/>
        <end position="1244"/>
    </location>
</feature>
<dbReference type="GO" id="GO:0004791">
    <property type="term" value="F:thioredoxin-disulfide reductase (NADPH) activity"/>
    <property type="evidence" value="ECO:0007669"/>
    <property type="project" value="TreeGrafter"/>
</dbReference>
<name>A0A7J6NZB7_PEROL</name>
<dbReference type="InterPro" id="IPR013766">
    <property type="entry name" value="Thioredoxin_domain"/>
</dbReference>
<feature type="domain" description="Thioredoxin" evidence="3">
    <location>
        <begin position="1"/>
        <end position="162"/>
    </location>
</feature>
<dbReference type="SUPFAM" id="SSF52833">
    <property type="entry name" value="Thioredoxin-like"/>
    <property type="match status" value="1"/>
</dbReference>